<evidence type="ECO:0000256" key="1">
    <source>
        <dbReference type="SAM" id="MobiDB-lite"/>
    </source>
</evidence>
<protein>
    <submittedName>
        <fullName evidence="2">Uncharacterized protein</fullName>
    </submittedName>
</protein>
<dbReference type="AlphaFoldDB" id="A0A1H2PLL6"/>
<dbReference type="Proteomes" id="UP000243719">
    <property type="component" value="Unassembled WGS sequence"/>
</dbReference>
<sequence length="427" mass="43478">MWCCFPSTNIAGASASDERPANVGDHTATTANALPDTPISVAPEIRGVMRGAERLAFSDRTITETLVHRGDSLSLSACTVRPPSRLALESKRGPVTVSNGSRLEGDVSTGNGDLRMTDSSVDGAVSIKTGEARFTNCSVGGRVSIGSGDAYFKGSSVTGRVSIGSGDARLTNASVGGRVSIGAGDAYLTDSSVGGPLSIGSGDVQLTRASVDGRVSVGAGSVVAREATLGQVQVGNGSARLRGTRVAGVTSNGRIQISEGSDVAGDVRSASARTLKIESSVVRGTVIARGSKLRVGADAHLNAIALRKPAALSMSTFGGSVVIDPVINYVPSGRQERTTVHQTGCDRPPLDSASATGSDVQHVTLGARSQLQQLTFKAKSCVLSLHAGAAYHGSSDIPGLRVVVVERNASDTVEATNDSTAGAHDPD</sequence>
<dbReference type="Gene3D" id="2.160.10.10">
    <property type="entry name" value="Hexapeptide repeat proteins"/>
    <property type="match status" value="1"/>
</dbReference>
<organism evidence="2 3">
    <name type="scientific">Chitinasiproducens palmae</name>
    <dbReference type="NCBI Taxonomy" id="1770053"/>
    <lineage>
        <taxon>Bacteria</taxon>
        <taxon>Pseudomonadati</taxon>
        <taxon>Pseudomonadota</taxon>
        <taxon>Betaproteobacteria</taxon>
        <taxon>Burkholderiales</taxon>
        <taxon>Burkholderiaceae</taxon>
        <taxon>Chitinasiproducens</taxon>
    </lineage>
</organism>
<evidence type="ECO:0000313" key="2">
    <source>
        <dbReference type="EMBL" id="SDV46972.1"/>
    </source>
</evidence>
<proteinExistence type="predicted"/>
<keyword evidence="3" id="KW-1185">Reference proteome</keyword>
<dbReference type="EMBL" id="FNLO01000002">
    <property type="protein sequence ID" value="SDV46972.1"/>
    <property type="molecule type" value="Genomic_DNA"/>
</dbReference>
<gene>
    <name evidence="2" type="ORF">SAMN05216551_102151</name>
</gene>
<name>A0A1H2PLL6_9BURK</name>
<evidence type="ECO:0000313" key="3">
    <source>
        <dbReference type="Proteomes" id="UP000243719"/>
    </source>
</evidence>
<accession>A0A1H2PLL6</accession>
<feature type="region of interest" description="Disordered" evidence="1">
    <location>
        <begin position="92"/>
        <end position="117"/>
    </location>
</feature>
<feature type="region of interest" description="Disordered" evidence="1">
    <location>
        <begin position="14"/>
        <end position="35"/>
    </location>
</feature>
<reference evidence="3" key="1">
    <citation type="submission" date="2016-09" db="EMBL/GenBank/DDBJ databases">
        <authorList>
            <person name="Varghese N."/>
            <person name="Submissions S."/>
        </authorList>
    </citation>
    <scope>NUCLEOTIDE SEQUENCE [LARGE SCALE GENOMIC DNA]</scope>
    <source>
        <strain evidence="3">JS23</strain>
    </source>
</reference>